<evidence type="ECO:0000313" key="4">
    <source>
        <dbReference type="Proteomes" id="UP000001075"/>
    </source>
</evidence>
<dbReference type="EMBL" id="JH000127">
    <property type="protein sequence ID" value="EGW02169.1"/>
    <property type="molecule type" value="Genomic_DNA"/>
</dbReference>
<dbReference type="InterPro" id="IPR000608">
    <property type="entry name" value="UBC"/>
</dbReference>
<dbReference type="PROSITE" id="PS50127">
    <property type="entry name" value="UBC_2"/>
    <property type="match status" value="1"/>
</dbReference>
<proteinExistence type="predicted"/>
<feature type="region of interest" description="Disordered" evidence="1">
    <location>
        <begin position="34"/>
        <end position="83"/>
    </location>
</feature>
<evidence type="ECO:0000256" key="1">
    <source>
        <dbReference type="SAM" id="MobiDB-lite"/>
    </source>
</evidence>
<evidence type="ECO:0000313" key="3">
    <source>
        <dbReference type="EMBL" id="EGW02169.1"/>
    </source>
</evidence>
<name>G3H3M9_CRIGR</name>
<organism evidence="3 4">
    <name type="scientific">Cricetulus griseus</name>
    <name type="common">Chinese hamster</name>
    <name type="synonym">Cricetulus barabensis griseus</name>
    <dbReference type="NCBI Taxonomy" id="10029"/>
    <lineage>
        <taxon>Eukaryota</taxon>
        <taxon>Metazoa</taxon>
        <taxon>Chordata</taxon>
        <taxon>Craniata</taxon>
        <taxon>Vertebrata</taxon>
        <taxon>Euteleostomi</taxon>
        <taxon>Mammalia</taxon>
        <taxon>Eutheria</taxon>
        <taxon>Euarchontoglires</taxon>
        <taxon>Glires</taxon>
        <taxon>Rodentia</taxon>
        <taxon>Myomorpha</taxon>
        <taxon>Muroidea</taxon>
        <taxon>Cricetidae</taxon>
        <taxon>Cricetinae</taxon>
        <taxon>Cricetulus</taxon>
    </lineage>
</organism>
<dbReference type="Gene3D" id="3.10.110.10">
    <property type="entry name" value="Ubiquitin Conjugating Enzyme"/>
    <property type="match status" value="1"/>
</dbReference>
<evidence type="ECO:0000259" key="2">
    <source>
        <dbReference type="PROSITE" id="PS50127"/>
    </source>
</evidence>
<dbReference type="SUPFAM" id="SSF54495">
    <property type="entry name" value="UBC-like"/>
    <property type="match status" value="1"/>
</dbReference>
<dbReference type="AlphaFoldDB" id="G3H3M9"/>
<dbReference type="Proteomes" id="UP000001075">
    <property type="component" value="Unassembled WGS sequence"/>
</dbReference>
<accession>G3H3M9</accession>
<protein>
    <submittedName>
        <fullName evidence="3">Ubiquitin-conjugating enzyme E2 T</fullName>
    </submittedName>
</protein>
<reference evidence="4" key="1">
    <citation type="journal article" date="2011" name="Nat. Biotechnol.">
        <title>The genomic sequence of the Chinese hamster ovary (CHO)-K1 cell line.</title>
        <authorList>
            <person name="Xu X."/>
            <person name="Nagarajan H."/>
            <person name="Lewis N.E."/>
            <person name="Pan S."/>
            <person name="Cai Z."/>
            <person name="Liu X."/>
            <person name="Chen W."/>
            <person name="Xie M."/>
            <person name="Wang W."/>
            <person name="Hammond S."/>
            <person name="Andersen M.R."/>
            <person name="Neff N."/>
            <person name="Passarelli B."/>
            <person name="Koh W."/>
            <person name="Fan H.C."/>
            <person name="Wang J."/>
            <person name="Gui Y."/>
            <person name="Lee K.H."/>
            <person name="Betenbaugh M.J."/>
            <person name="Quake S.R."/>
            <person name="Famili I."/>
            <person name="Palsson B.O."/>
            <person name="Wang J."/>
        </authorList>
    </citation>
    <scope>NUCLEOTIDE SEQUENCE [LARGE SCALE GENOMIC DNA]</scope>
    <source>
        <strain evidence="4">CHO K1 cell line</strain>
    </source>
</reference>
<dbReference type="eggNOG" id="KOG0417">
    <property type="taxonomic scope" value="Eukaryota"/>
</dbReference>
<dbReference type="InParanoid" id="G3H3M9"/>
<dbReference type="STRING" id="10029.G3H3M9"/>
<sequence length="83" mass="9342">MAEPNPDDPLMADISSEFKYNKIAFLKNARQWTETHARQKQKADEEIGDSEECNSTQKRKAGPLGGIEKKFHPDVQRVCPGPS</sequence>
<gene>
    <name evidence="3" type="ORF">I79_004820</name>
</gene>
<feature type="domain" description="UBC core" evidence="2">
    <location>
        <begin position="1"/>
        <end position="38"/>
    </location>
</feature>
<feature type="compositionally biased region" description="Basic and acidic residues" evidence="1">
    <location>
        <begin position="34"/>
        <end position="45"/>
    </location>
</feature>
<dbReference type="PaxDb" id="10029-XP_007633924.1"/>
<dbReference type="InterPro" id="IPR016135">
    <property type="entry name" value="UBQ-conjugating_enzyme/RWD"/>
</dbReference>